<dbReference type="InterPro" id="IPR008271">
    <property type="entry name" value="Ser/Thr_kinase_AS"/>
</dbReference>
<accession>A0A2X2T7I7</accession>
<dbReference type="SUPFAM" id="SSF56112">
    <property type="entry name" value="Protein kinase-like (PK-like)"/>
    <property type="match status" value="1"/>
</dbReference>
<evidence type="ECO:0000313" key="3">
    <source>
        <dbReference type="Proteomes" id="UP000251197"/>
    </source>
</evidence>
<reference evidence="2 3" key="1">
    <citation type="submission" date="2018-06" db="EMBL/GenBank/DDBJ databases">
        <authorList>
            <consortium name="Pathogen Informatics"/>
            <person name="Doyle S."/>
        </authorList>
    </citation>
    <scope>NUCLEOTIDE SEQUENCE [LARGE SCALE GENOMIC DNA]</scope>
    <source>
        <strain evidence="2 3">NCTC12120</strain>
    </source>
</reference>
<dbReference type="InterPro" id="IPR011009">
    <property type="entry name" value="Kinase-like_dom_sf"/>
</dbReference>
<dbReference type="RefSeq" id="WP_072279146.1">
    <property type="nucleotide sequence ID" value="NZ_CP023525.1"/>
</dbReference>
<evidence type="ECO:0000259" key="1">
    <source>
        <dbReference type="PROSITE" id="PS50011"/>
    </source>
</evidence>
<dbReference type="GO" id="GO:0004672">
    <property type="term" value="F:protein kinase activity"/>
    <property type="evidence" value="ECO:0007669"/>
    <property type="project" value="InterPro"/>
</dbReference>
<name>A0A2X2T7I7_9ENTR</name>
<gene>
    <name evidence="2" type="ORF">NCTC12120_01851</name>
</gene>
<proteinExistence type="predicted"/>
<dbReference type="GO" id="GO:0005524">
    <property type="term" value="F:ATP binding"/>
    <property type="evidence" value="ECO:0007669"/>
    <property type="project" value="InterPro"/>
</dbReference>
<keyword evidence="2" id="KW-0808">Transferase</keyword>
<dbReference type="InterPro" id="IPR000719">
    <property type="entry name" value="Prot_kinase_dom"/>
</dbReference>
<keyword evidence="2" id="KW-0418">Kinase</keyword>
<sequence>MELLATLTAEDLARLYDSLNQLQHSLGVYHGDIKRTNILFGSVNRLFNLIDFGLSRLTSDGILLSSEKSRLLELMVNWPVTN</sequence>
<feature type="domain" description="Protein kinase" evidence="1">
    <location>
        <begin position="1"/>
        <end position="82"/>
    </location>
</feature>
<organism evidence="2 3">
    <name type="scientific">Cedecea neteri</name>
    <dbReference type="NCBI Taxonomy" id="158822"/>
    <lineage>
        <taxon>Bacteria</taxon>
        <taxon>Pseudomonadati</taxon>
        <taxon>Pseudomonadota</taxon>
        <taxon>Gammaproteobacteria</taxon>
        <taxon>Enterobacterales</taxon>
        <taxon>Enterobacteriaceae</taxon>
        <taxon>Cedecea</taxon>
    </lineage>
</organism>
<evidence type="ECO:0000313" key="2">
    <source>
        <dbReference type="EMBL" id="SQA98001.1"/>
    </source>
</evidence>
<dbReference type="PROSITE" id="PS50011">
    <property type="entry name" value="PROTEIN_KINASE_DOM"/>
    <property type="match status" value="1"/>
</dbReference>
<dbReference type="PROSITE" id="PS00108">
    <property type="entry name" value="PROTEIN_KINASE_ST"/>
    <property type="match status" value="1"/>
</dbReference>
<dbReference type="Proteomes" id="UP000251197">
    <property type="component" value="Unassembled WGS sequence"/>
</dbReference>
<protein>
    <submittedName>
        <fullName evidence="2">Protein kinase domain</fullName>
    </submittedName>
</protein>
<dbReference type="AlphaFoldDB" id="A0A2X2T7I7"/>
<dbReference type="Gene3D" id="1.10.510.10">
    <property type="entry name" value="Transferase(Phosphotransferase) domain 1"/>
    <property type="match status" value="1"/>
</dbReference>
<dbReference type="EMBL" id="UAVU01000003">
    <property type="protein sequence ID" value="SQA98001.1"/>
    <property type="molecule type" value="Genomic_DNA"/>
</dbReference>